<dbReference type="AlphaFoldDB" id="A0A9X4QWZ8"/>
<dbReference type="InterPro" id="IPR008928">
    <property type="entry name" value="6-hairpin_glycosidase_sf"/>
</dbReference>
<proteinExistence type="predicted"/>
<dbReference type="RefSeq" id="WP_277539188.1">
    <property type="nucleotide sequence ID" value="NZ_JAPDIA010000009.1"/>
</dbReference>
<name>A0A9X4QWZ8_9BACL</name>
<evidence type="ECO:0000313" key="2">
    <source>
        <dbReference type="Proteomes" id="UP001153404"/>
    </source>
</evidence>
<dbReference type="Proteomes" id="UP001153404">
    <property type="component" value="Unassembled WGS sequence"/>
</dbReference>
<evidence type="ECO:0000313" key="1">
    <source>
        <dbReference type="EMBL" id="MDG0814330.1"/>
    </source>
</evidence>
<dbReference type="EMBL" id="JAPDIA010000009">
    <property type="protein sequence ID" value="MDG0814330.1"/>
    <property type="molecule type" value="Genomic_DNA"/>
</dbReference>
<organism evidence="1 2">
    <name type="scientific">Cohnella rhizosphaerae</name>
    <dbReference type="NCBI Taxonomy" id="1457232"/>
    <lineage>
        <taxon>Bacteria</taxon>
        <taxon>Bacillati</taxon>
        <taxon>Bacillota</taxon>
        <taxon>Bacilli</taxon>
        <taxon>Bacillales</taxon>
        <taxon>Paenibacillaceae</taxon>
        <taxon>Cohnella</taxon>
    </lineage>
</organism>
<comment type="caution">
    <text evidence="1">The sequence shown here is derived from an EMBL/GenBank/DDBJ whole genome shotgun (WGS) entry which is preliminary data.</text>
</comment>
<dbReference type="Gene3D" id="1.50.10.20">
    <property type="match status" value="1"/>
</dbReference>
<accession>A0A9X4QWZ8</accession>
<dbReference type="SUPFAM" id="SSF48208">
    <property type="entry name" value="Six-hairpin glycosidases"/>
    <property type="match status" value="1"/>
</dbReference>
<gene>
    <name evidence="1" type="ORF">OMP40_37420</name>
</gene>
<protein>
    <submittedName>
        <fullName evidence="1">Uncharacterized protein</fullName>
    </submittedName>
</protein>
<sequence length="370" mass="41926">MSGPRRPQGHEDYVHLLDSSWTCYWLLKWYRDIGADARILPYVGAYVDALLALQREDGGFPAWVRPDTREASPFLAASPETSAHVMLLCLYGKLVGDTRCHEAAARGGRFVAAHILPEGRWEDFETYWSCSREWAGKQYGVRDARSGLYNQCNFGMYWTAEAFKDLYETTGEASWLALGEQVLAEASLYQQIWQPPYIPVPTIGGFGVMNTDDEWNDARQSLFALTYLSYANLTGDERYRIRALRAMEASFYMMYCPENDVVKRLYERVHPGFGEREYGFHMENFNHHDGTPVDGLGGVYDIRLGLRRGRRVARRIHFEAASRHGLNGAVKSKSYTSGWRTALNGAVTIAVRGEAPPTRKVPLCRYCGVG</sequence>
<dbReference type="GO" id="GO:0005975">
    <property type="term" value="P:carbohydrate metabolic process"/>
    <property type="evidence" value="ECO:0007669"/>
    <property type="project" value="InterPro"/>
</dbReference>
<reference evidence="1" key="1">
    <citation type="submission" date="2022-10" db="EMBL/GenBank/DDBJ databases">
        <title>Comparative genomic analysis of Cohnella hashimotonis sp. nov., isolated from the International Space Station.</title>
        <authorList>
            <person name="Simpson A."/>
            <person name="Venkateswaran K."/>
        </authorList>
    </citation>
    <scope>NUCLEOTIDE SEQUENCE</scope>
    <source>
        <strain evidence="1">DSM 28161</strain>
    </source>
</reference>
<keyword evidence="2" id="KW-1185">Reference proteome</keyword>